<feature type="region of interest" description="Disordered" evidence="1">
    <location>
        <begin position="1"/>
        <end position="93"/>
    </location>
</feature>
<feature type="compositionally biased region" description="Basic and acidic residues" evidence="1">
    <location>
        <begin position="26"/>
        <end position="38"/>
    </location>
</feature>
<reference evidence="2" key="1">
    <citation type="journal article" date="2019" name="Sci. Rep.">
        <title>Draft genome of Tanacetum cinerariifolium, the natural source of mosquito coil.</title>
        <authorList>
            <person name="Yamashiro T."/>
            <person name="Shiraishi A."/>
            <person name="Satake H."/>
            <person name="Nakayama K."/>
        </authorList>
    </citation>
    <scope>NUCLEOTIDE SEQUENCE</scope>
</reference>
<feature type="non-terminal residue" evidence="2">
    <location>
        <position position="93"/>
    </location>
</feature>
<feature type="compositionally biased region" description="Low complexity" evidence="1">
    <location>
        <begin position="64"/>
        <end position="73"/>
    </location>
</feature>
<feature type="compositionally biased region" description="Basic residues" evidence="1">
    <location>
        <begin position="45"/>
        <end position="54"/>
    </location>
</feature>
<proteinExistence type="predicted"/>
<dbReference type="EMBL" id="BKCJ011820246">
    <property type="protein sequence ID" value="GFD55664.1"/>
    <property type="molecule type" value="Genomic_DNA"/>
</dbReference>
<gene>
    <name evidence="2" type="ORF">Tci_927633</name>
</gene>
<name>A0A699XGN3_TANCI</name>
<organism evidence="2">
    <name type="scientific">Tanacetum cinerariifolium</name>
    <name type="common">Dalmatian daisy</name>
    <name type="synonym">Chrysanthemum cinerariifolium</name>
    <dbReference type="NCBI Taxonomy" id="118510"/>
    <lineage>
        <taxon>Eukaryota</taxon>
        <taxon>Viridiplantae</taxon>
        <taxon>Streptophyta</taxon>
        <taxon>Embryophyta</taxon>
        <taxon>Tracheophyta</taxon>
        <taxon>Spermatophyta</taxon>
        <taxon>Magnoliopsida</taxon>
        <taxon>eudicotyledons</taxon>
        <taxon>Gunneridae</taxon>
        <taxon>Pentapetalae</taxon>
        <taxon>asterids</taxon>
        <taxon>campanulids</taxon>
        <taxon>Asterales</taxon>
        <taxon>Asteraceae</taxon>
        <taxon>Asteroideae</taxon>
        <taxon>Anthemideae</taxon>
        <taxon>Anthemidinae</taxon>
        <taxon>Tanacetum</taxon>
    </lineage>
</organism>
<sequence length="93" mass="10601">AGQGSAHGRALVRDRVPHHRRRRHRALGDGKRPADRGRGRPGLLGRRHRVRHQRTQIQRDAHRGVAGRAGRAAGQRDVRRGPRARAPHRRRQP</sequence>
<feature type="non-terminal residue" evidence="2">
    <location>
        <position position="1"/>
    </location>
</feature>
<dbReference type="AlphaFoldDB" id="A0A699XGN3"/>
<protein>
    <submittedName>
        <fullName evidence="2">Uncharacterized protein</fullName>
    </submittedName>
</protein>
<comment type="caution">
    <text evidence="2">The sequence shown here is derived from an EMBL/GenBank/DDBJ whole genome shotgun (WGS) entry which is preliminary data.</text>
</comment>
<feature type="compositionally biased region" description="Basic residues" evidence="1">
    <location>
        <begin position="81"/>
        <end position="93"/>
    </location>
</feature>
<evidence type="ECO:0000256" key="1">
    <source>
        <dbReference type="SAM" id="MobiDB-lite"/>
    </source>
</evidence>
<feature type="compositionally biased region" description="Basic residues" evidence="1">
    <location>
        <begin position="16"/>
        <end position="25"/>
    </location>
</feature>
<evidence type="ECO:0000313" key="2">
    <source>
        <dbReference type="EMBL" id="GFD55664.1"/>
    </source>
</evidence>
<accession>A0A699XGN3</accession>